<accession>A0A822ZCR3</accession>
<comment type="caution">
    <text evidence="2">The sequence shown here is derived from an EMBL/GenBank/DDBJ whole genome shotgun (WGS) entry which is preliminary data.</text>
</comment>
<dbReference type="EMBL" id="DUZY01000006">
    <property type="protein sequence ID" value="DAD42697.1"/>
    <property type="molecule type" value="Genomic_DNA"/>
</dbReference>
<organism evidence="2 3">
    <name type="scientific">Nelumbo nucifera</name>
    <name type="common">Sacred lotus</name>
    <dbReference type="NCBI Taxonomy" id="4432"/>
    <lineage>
        <taxon>Eukaryota</taxon>
        <taxon>Viridiplantae</taxon>
        <taxon>Streptophyta</taxon>
        <taxon>Embryophyta</taxon>
        <taxon>Tracheophyta</taxon>
        <taxon>Spermatophyta</taxon>
        <taxon>Magnoliopsida</taxon>
        <taxon>Proteales</taxon>
        <taxon>Nelumbonaceae</taxon>
        <taxon>Nelumbo</taxon>
    </lineage>
</organism>
<keyword evidence="3" id="KW-1185">Reference proteome</keyword>
<feature type="region of interest" description="Disordered" evidence="1">
    <location>
        <begin position="1"/>
        <end position="22"/>
    </location>
</feature>
<reference evidence="2 3" key="1">
    <citation type="journal article" date="2020" name="Mol. Biol. Evol.">
        <title>Distinct Expression and Methylation Patterns for Genes with Different Fates following a Single Whole-Genome Duplication in Flowering Plants.</title>
        <authorList>
            <person name="Shi T."/>
            <person name="Rahmani R.S."/>
            <person name="Gugger P.F."/>
            <person name="Wang M."/>
            <person name="Li H."/>
            <person name="Zhang Y."/>
            <person name="Li Z."/>
            <person name="Wang Q."/>
            <person name="Van de Peer Y."/>
            <person name="Marchal K."/>
            <person name="Chen J."/>
        </authorList>
    </citation>
    <scope>NUCLEOTIDE SEQUENCE [LARGE SCALE GENOMIC DNA]</scope>
    <source>
        <tissue evidence="2">Leaf</tissue>
    </source>
</reference>
<proteinExistence type="predicted"/>
<sequence>MKTKRRSLGGGGGRQDLRSKIGERERYWGLDRN</sequence>
<protein>
    <submittedName>
        <fullName evidence="2">Uncharacterized protein</fullName>
    </submittedName>
</protein>
<gene>
    <name evidence="2" type="ORF">HUJ06_000927</name>
</gene>
<evidence type="ECO:0000256" key="1">
    <source>
        <dbReference type="SAM" id="MobiDB-lite"/>
    </source>
</evidence>
<evidence type="ECO:0000313" key="3">
    <source>
        <dbReference type="Proteomes" id="UP000607653"/>
    </source>
</evidence>
<name>A0A822ZCR3_NELNU</name>
<evidence type="ECO:0000313" key="2">
    <source>
        <dbReference type="EMBL" id="DAD42697.1"/>
    </source>
</evidence>
<dbReference type="Proteomes" id="UP000607653">
    <property type="component" value="Unassembled WGS sequence"/>
</dbReference>
<dbReference type="AlphaFoldDB" id="A0A822ZCR3"/>